<gene>
    <name evidence="8" type="ORF">Taro_051148</name>
</gene>
<comment type="caution">
    <text evidence="8">The sequence shown here is derived from an EMBL/GenBank/DDBJ whole genome shotgun (WGS) entry which is preliminary data.</text>
</comment>
<keyword evidence="9" id="KW-1185">Reference proteome</keyword>
<feature type="non-terminal residue" evidence="8">
    <location>
        <position position="813"/>
    </location>
</feature>
<dbReference type="PANTHER" id="PTHR12308">
    <property type="entry name" value="ANOCTAMIN"/>
    <property type="match status" value="1"/>
</dbReference>
<evidence type="ECO:0000256" key="4">
    <source>
        <dbReference type="ARBA" id="ARBA00023136"/>
    </source>
</evidence>
<name>A0A843XFZ6_COLES</name>
<feature type="transmembrane region" description="Helical" evidence="6">
    <location>
        <begin position="737"/>
        <end position="758"/>
    </location>
</feature>
<proteinExistence type="predicted"/>
<feature type="region of interest" description="Disordered" evidence="5">
    <location>
        <begin position="1"/>
        <end position="70"/>
    </location>
</feature>
<dbReference type="Pfam" id="PF04547">
    <property type="entry name" value="Anoctamin"/>
    <property type="match status" value="1"/>
</dbReference>
<keyword evidence="2 6" id="KW-0812">Transmembrane</keyword>
<comment type="subcellular location">
    <subcellularLocation>
        <location evidence="1">Membrane</location>
        <topology evidence="1">Multi-pass membrane protein</topology>
    </subcellularLocation>
</comment>
<evidence type="ECO:0000313" key="9">
    <source>
        <dbReference type="Proteomes" id="UP000652761"/>
    </source>
</evidence>
<dbReference type="EMBL" id="NMUH01008010">
    <property type="protein sequence ID" value="MQM18161.1"/>
    <property type="molecule type" value="Genomic_DNA"/>
</dbReference>
<evidence type="ECO:0000256" key="6">
    <source>
        <dbReference type="SAM" id="Phobius"/>
    </source>
</evidence>
<dbReference type="Proteomes" id="UP000652761">
    <property type="component" value="Unassembled WGS sequence"/>
</dbReference>
<dbReference type="AlphaFoldDB" id="A0A843XFZ6"/>
<evidence type="ECO:0000256" key="5">
    <source>
        <dbReference type="SAM" id="MobiDB-lite"/>
    </source>
</evidence>
<feature type="transmembrane region" description="Helical" evidence="6">
    <location>
        <begin position="376"/>
        <end position="396"/>
    </location>
</feature>
<evidence type="ECO:0000256" key="3">
    <source>
        <dbReference type="ARBA" id="ARBA00022989"/>
    </source>
</evidence>
<dbReference type="InterPro" id="IPR049452">
    <property type="entry name" value="Anoctamin_TM"/>
</dbReference>
<feature type="domain" description="Anoctamin transmembrane" evidence="7">
    <location>
        <begin position="333"/>
        <end position="770"/>
    </location>
</feature>
<feature type="compositionally biased region" description="Polar residues" evidence="5">
    <location>
        <begin position="1"/>
        <end position="10"/>
    </location>
</feature>
<evidence type="ECO:0000256" key="1">
    <source>
        <dbReference type="ARBA" id="ARBA00004141"/>
    </source>
</evidence>
<feature type="transmembrane region" description="Helical" evidence="6">
    <location>
        <begin position="539"/>
        <end position="560"/>
    </location>
</feature>
<accession>A0A843XFZ6</accession>
<feature type="non-terminal residue" evidence="8">
    <location>
        <position position="1"/>
    </location>
</feature>
<feature type="transmembrane region" description="Helical" evidence="6">
    <location>
        <begin position="468"/>
        <end position="488"/>
    </location>
</feature>
<sequence>RAQVSGSRNSSVRKRAPARKWPSTNWQDGVRPGGEAKGADAHTSTKARVGLSDAGRSSVSSSVQVTPHPSHIVPPFPVALCAARDEHPTPTPLPPHPPPLTGSEASVLIPPTLNKTLSSLRLPPCPPHLSSKRRPDELWPELEMTMDGHEEVTSFELAIVVPRTKETEGYGRSDAVEFLVGQLQKVGLIVERVQGISDEFIKMAAPVQTLGRAAAELQIMKLTYIGVDLRFDWDQAAAFVRQPDGSLFSWCERFRCFEHLIYGIVNKTESAISLTFGIREFLWDTNESLLERMESEGIVKQVFPLHDETKRKLLLKKWAFNWLDFTWQPIDEIYSYFGTKIATYFAFLGMYTRWLFFPAAFGLALQLIDFGPWELLILPFFFVFIISWAVFFFQFWKRKNSALLARWGINYSMSLLSGCKSVSADISSLAQSPEELKKILDTNKPTEKHKSLQREEWLGHLQKIRNNAIVVFGIICLQLPFELVYAHLYEVSESDVIKYALTAIYLLAIQYYTKIGGKVSVVLIKFEQNKGEESSADSLVYKVFGLYFMQSYIGLFYHALMHRNFTSLRQILIQRLIVLENLLENTMPYIQYSYKKYKAVFNRKFEKGSVGKSMRLATRVEKEYLKPSYAASIGVEFEDGLFDDFLELALQFGMIMMFACAFPLVFFFALLNNVTEIRADALKLLVMLRRPIPRASATIGAWLNIFQFLIIMAICTNCALLICLYDQEGKWKIEPGLAAILIIEHILLLIKFGFSHFVPEEPAWVQANRVKNVEQAQDLCSKQLLSSISSLKVGKVEEGEVLDALKKGEHQQQ</sequence>
<reference evidence="8" key="1">
    <citation type="submission" date="2017-07" db="EMBL/GenBank/DDBJ databases">
        <title>Taro Niue Genome Assembly and Annotation.</title>
        <authorList>
            <person name="Atibalentja N."/>
            <person name="Keating K."/>
            <person name="Fields C.J."/>
        </authorList>
    </citation>
    <scope>NUCLEOTIDE SEQUENCE</scope>
    <source>
        <strain evidence="8">Niue_2</strain>
        <tissue evidence="8">Leaf</tissue>
    </source>
</reference>
<feature type="transmembrane region" description="Helical" evidence="6">
    <location>
        <begin position="341"/>
        <end position="364"/>
    </location>
</feature>
<dbReference type="GO" id="GO:0005254">
    <property type="term" value="F:chloride channel activity"/>
    <property type="evidence" value="ECO:0007669"/>
    <property type="project" value="TreeGrafter"/>
</dbReference>
<feature type="transmembrane region" description="Helical" evidence="6">
    <location>
        <begin position="648"/>
        <end position="671"/>
    </location>
</feature>
<protein>
    <recommendedName>
        <fullName evidence="7">Anoctamin transmembrane domain-containing protein</fullName>
    </recommendedName>
</protein>
<dbReference type="InterPro" id="IPR007632">
    <property type="entry name" value="Anoctamin"/>
</dbReference>
<evidence type="ECO:0000256" key="2">
    <source>
        <dbReference type="ARBA" id="ARBA00022692"/>
    </source>
</evidence>
<dbReference type="PANTHER" id="PTHR12308:SF73">
    <property type="entry name" value="ANOCTAMIN"/>
    <property type="match status" value="1"/>
</dbReference>
<keyword evidence="4 6" id="KW-0472">Membrane</keyword>
<feature type="transmembrane region" description="Helical" evidence="6">
    <location>
        <begin position="705"/>
        <end position="725"/>
    </location>
</feature>
<evidence type="ECO:0000313" key="8">
    <source>
        <dbReference type="EMBL" id="MQM18161.1"/>
    </source>
</evidence>
<organism evidence="8 9">
    <name type="scientific">Colocasia esculenta</name>
    <name type="common">Wild taro</name>
    <name type="synonym">Arum esculentum</name>
    <dbReference type="NCBI Taxonomy" id="4460"/>
    <lineage>
        <taxon>Eukaryota</taxon>
        <taxon>Viridiplantae</taxon>
        <taxon>Streptophyta</taxon>
        <taxon>Embryophyta</taxon>
        <taxon>Tracheophyta</taxon>
        <taxon>Spermatophyta</taxon>
        <taxon>Magnoliopsida</taxon>
        <taxon>Liliopsida</taxon>
        <taxon>Araceae</taxon>
        <taxon>Aroideae</taxon>
        <taxon>Colocasieae</taxon>
        <taxon>Colocasia</taxon>
    </lineage>
</organism>
<dbReference type="GO" id="GO:0016020">
    <property type="term" value="C:membrane"/>
    <property type="evidence" value="ECO:0007669"/>
    <property type="project" value="UniProtKB-SubCell"/>
</dbReference>
<dbReference type="OrthoDB" id="296386at2759"/>
<evidence type="ECO:0000259" key="7">
    <source>
        <dbReference type="Pfam" id="PF04547"/>
    </source>
</evidence>
<keyword evidence="3 6" id="KW-1133">Transmembrane helix</keyword>